<dbReference type="Proteomes" id="UP001057134">
    <property type="component" value="Chromosome"/>
</dbReference>
<evidence type="ECO:0000313" key="3">
    <source>
        <dbReference type="Proteomes" id="UP001057134"/>
    </source>
</evidence>
<reference evidence="2" key="1">
    <citation type="submission" date="2018-02" db="EMBL/GenBank/DDBJ databases">
        <authorList>
            <person name="Kim S.-K."/>
            <person name="Jung H.-I."/>
            <person name="Lee S.-W."/>
        </authorList>
    </citation>
    <scope>NUCLEOTIDE SEQUENCE</scope>
    <source>
        <strain evidence="2">SK3146</strain>
    </source>
</reference>
<dbReference type="InterPro" id="IPR008978">
    <property type="entry name" value="HSP20-like_chaperone"/>
</dbReference>
<dbReference type="CDD" id="cd00298">
    <property type="entry name" value="ACD_sHsps_p23-like"/>
    <property type="match status" value="1"/>
</dbReference>
<keyword evidence="3" id="KW-1185">Reference proteome</keyword>
<name>A0ABY4RJ54_9BACL</name>
<organism evidence="2 3">
    <name type="scientific">Paenibacillus konkukensis</name>
    <dbReference type="NCBI Taxonomy" id="2020716"/>
    <lineage>
        <taxon>Bacteria</taxon>
        <taxon>Bacillati</taxon>
        <taxon>Bacillota</taxon>
        <taxon>Bacilli</taxon>
        <taxon>Bacillales</taxon>
        <taxon>Paenibacillaceae</taxon>
        <taxon>Paenibacillus</taxon>
    </lineage>
</organism>
<proteinExistence type="predicted"/>
<accession>A0ABY4RJ54</accession>
<dbReference type="SUPFAM" id="SSF49764">
    <property type="entry name" value="HSP20-like chaperones"/>
    <property type="match status" value="1"/>
</dbReference>
<reference evidence="2" key="2">
    <citation type="journal article" date="2021" name="J Anim Sci Technol">
        <title>Complete genome sequence of Paenibacillus konkukensis sp. nov. SK3146 as a potential probiotic strain.</title>
        <authorList>
            <person name="Jung H.I."/>
            <person name="Park S."/>
            <person name="Niu K.M."/>
            <person name="Lee S.W."/>
            <person name="Kothari D."/>
            <person name="Yi K.J."/>
            <person name="Kim S.K."/>
        </authorList>
    </citation>
    <scope>NUCLEOTIDE SEQUENCE</scope>
    <source>
        <strain evidence="2">SK3146</strain>
    </source>
</reference>
<dbReference type="InterPro" id="IPR007052">
    <property type="entry name" value="CS_dom"/>
</dbReference>
<protein>
    <submittedName>
        <fullName evidence="2">CS domain protein</fullName>
    </submittedName>
</protein>
<gene>
    <name evidence="2" type="ORF">SK3146_01312</name>
</gene>
<dbReference type="RefSeq" id="WP_249864329.1">
    <property type="nucleotide sequence ID" value="NZ_CP027059.1"/>
</dbReference>
<dbReference type="EMBL" id="CP027059">
    <property type="protein sequence ID" value="UQZ82155.1"/>
    <property type="molecule type" value="Genomic_DNA"/>
</dbReference>
<evidence type="ECO:0000259" key="1">
    <source>
        <dbReference type="Pfam" id="PF04969"/>
    </source>
</evidence>
<sequence length="151" mass="17799">MDKNHNPLNGFDWKQFEQSFGSQMNELSQQWRGAPTWVEDYVRNVLEQTLPNTDYAARTGPYQTEIEETHQHVRVNIQVPDPNTAKQLKVYVAPRQMKIEYKGEHGIQLIRLPQLVIPSSCKAVYKEGILQIHIRKDDMDEQFREVDIRFM</sequence>
<feature type="domain" description="CS" evidence="1">
    <location>
        <begin position="68"/>
        <end position="136"/>
    </location>
</feature>
<dbReference type="Gene3D" id="2.60.40.790">
    <property type="match status" value="1"/>
</dbReference>
<evidence type="ECO:0000313" key="2">
    <source>
        <dbReference type="EMBL" id="UQZ82155.1"/>
    </source>
</evidence>
<dbReference type="Pfam" id="PF04969">
    <property type="entry name" value="CS"/>
    <property type="match status" value="1"/>
</dbReference>